<dbReference type="GO" id="GO:0016757">
    <property type="term" value="F:glycosyltransferase activity"/>
    <property type="evidence" value="ECO:0007669"/>
    <property type="project" value="TreeGrafter"/>
</dbReference>
<dbReference type="Proteomes" id="UP000554286">
    <property type="component" value="Unassembled WGS sequence"/>
</dbReference>
<evidence type="ECO:0000313" key="2">
    <source>
        <dbReference type="EMBL" id="MBB4266343.1"/>
    </source>
</evidence>
<comment type="caution">
    <text evidence="2">The sequence shown here is derived from an EMBL/GenBank/DDBJ whole genome shotgun (WGS) entry which is preliminary data.</text>
</comment>
<feature type="region of interest" description="Disordered" evidence="1">
    <location>
        <begin position="387"/>
        <end position="413"/>
    </location>
</feature>
<dbReference type="Gene3D" id="3.40.50.2000">
    <property type="entry name" value="Glycogen Phosphorylase B"/>
    <property type="match status" value="2"/>
</dbReference>
<dbReference type="CDD" id="cd03801">
    <property type="entry name" value="GT4_PimA-like"/>
    <property type="match status" value="1"/>
</dbReference>
<name>A0A7W6WA00_9PROT</name>
<feature type="region of interest" description="Disordered" evidence="1">
    <location>
        <begin position="1"/>
        <end position="26"/>
    </location>
</feature>
<keyword evidence="2" id="KW-0808">Transferase</keyword>
<reference evidence="2 3" key="1">
    <citation type="submission" date="2020-08" db="EMBL/GenBank/DDBJ databases">
        <title>Genome sequencing of Purple Non-Sulfur Bacteria from various extreme environments.</title>
        <authorList>
            <person name="Mayer M."/>
        </authorList>
    </citation>
    <scope>NUCLEOTIDE SEQUENCE [LARGE SCALE GENOMIC DNA]</scope>
    <source>
        <strain evidence="2 3">JA131</strain>
    </source>
</reference>
<dbReference type="EMBL" id="JACIGK010000012">
    <property type="protein sequence ID" value="MBB4266343.1"/>
    <property type="molecule type" value="Genomic_DNA"/>
</dbReference>
<keyword evidence="3" id="KW-1185">Reference proteome</keyword>
<accession>A0A7W6WA00</accession>
<feature type="compositionally biased region" description="Basic and acidic residues" evidence="1">
    <location>
        <begin position="1"/>
        <end position="10"/>
    </location>
</feature>
<dbReference type="Pfam" id="PF13692">
    <property type="entry name" value="Glyco_trans_1_4"/>
    <property type="match status" value="1"/>
</dbReference>
<evidence type="ECO:0000313" key="3">
    <source>
        <dbReference type="Proteomes" id="UP000554286"/>
    </source>
</evidence>
<gene>
    <name evidence="2" type="ORF">GGD89_001974</name>
</gene>
<sequence length="413" mass="43662">MSTGGRDRPRVAFYAPMKPPDHPVPSGDRQIARGFMAALDRAGFHVDLACRFRAWEGRGDIARQRRLDRAGRWLADRLADRMAARPEVERPRLWFTYHLYHKAPDWLGPAVATRLGIPYVVAEASRALKQANGPWARGFAAADTALRRADRVFALTARGARGLVPVLGESGAGRLERLAPFLADPALGDPAPVDRATARARWAAALDLDPAAPWLVSVAMMRPGDKLASYRLLGEALRRVAGRSWTLIVAGDGPARAEVAAALAGLPVAWAGALAPDALRRLYGAGDLFVWPGLREGYGMVYLEAQACGLPVVACDSGGVADVVADGIGGRLVPEGDADALAGAVAALLNDAAARAALSEGGRARVRACHGLDAAADTLGRTLRGLASSTNTNKPMPLMIHGSRSKVHDGDLA</sequence>
<dbReference type="InterPro" id="IPR050194">
    <property type="entry name" value="Glycosyltransferase_grp1"/>
</dbReference>
<proteinExistence type="predicted"/>
<dbReference type="PANTHER" id="PTHR45947">
    <property type="entry name" value="SULFOQUINOVOSYL TRANSFERASE SQD2"/>
    <property type="match status" value="1"/>
</dbReference>
<protein>
    <submittedName>
        <fullName evidence="2">Glycosyltransferase involved in cell wall biosynthesis</fullName>
    </submittedName>
</protein>
<dbReference type="AlphaFoldDB" id="A0A7W6WA00"/>
<dbReference type="RefSeq" id="WP_184044609.1">
    <property type="nucleotide sequence ID" value="NZ_JACIGK010000012.1"/>
</dbReference>
<dbReference type="PANTHER" id="PTHR45947:SF3">
    <property type="entry name" value="SULFOQUINOVOSYL TRANSFERASE SQD2"/>
    <property type="match status" value="1"/>
</dbReference>
<evidence type="ECO:0000256" key="1">
    <source>
        <dbReference type="SAM" id="MobiDB-lite"/>
    </source>
</evidence>
<dbReference type="SUPFAM" id="SSF53756">
    <property type="entry name" value="UDP-Glycosyltransferase/glycogen phosphorylase"/>
    <property type="match status" value="1"/>
</dbReference>
<organism evidence="2 3">
    <name type="scientific">Roseospira visakhapatnamensis</name>
    <dbReference type="NCBI Taxonomy" id="390880"/>
    <lineage>
        <taxon>Bacteria</taxon>
        <taxon>Pseudomonadati</taxon>
        <taxon>Pseudomonadota</taxon>
        <taxon>Alphaproteobacteria</taxon>
        <taxon>Rhodospirillales</taxon>
        <taxon>Rhodospirillaceae</taxon>
        <taxon>Roseospira</taxon>
    </lineage>
</organism>